<evidence type="ECO:0000313" key="1">
    <source>
        <dbReference type="EMBL" id="QIN79636.1"/>
    </source>
</evidence>
<name>A0A6G8PZK5_9ACTN</name>
<gene>
    <name evidence="1" type="ORF">GBA65_15125</name>
</gene>
<organism evidence="1 2">
    <name type="scientific">Rubrobacter marinus</name>
    <dbReference type="NCBI Taxonomy" id="2653852"/>
    <lineage>
        <taxon>Bacteria</taxon>
        <taxon>Bacillati</taxon>
        <taxon>Actinomycetota</taxon>
        <taxon>Rubrobacteria</taxon>
        <taxon>Rubrobacterales</taxon>
        <taxon>Rubrobacteraceae</taxon>
        <taxon>Rubrobacter</taxon>
    </lineage>
</organism>
<protein>
    <submittedName>
        <fullName evidence="1">Uncharacterized protein</fullName>
    </submittedName>
</protein>
<evidence type="ECO:0000313" key="2">
    <source>
        <dbReference type="Proteomes" id="UP000502706"/>
    </source>
</evidence>
<dbReference type="KEGG" id="rmar:GBA65_15125"/>
<dbReference type="RefSeq" id="WP_166397309.1">
    <property type="nucleotide sequence ID" value="NZ_CP045121.1"/>
</dbReference>
<dbReference type="Proteomes" id="UP000502706">
    <property type="component" value="Chromosome"/>
</dbReference>
<proteinExistence type="predicted"/>
<dbReference type="AlphaFoldDB" id="A0A6G8PZK5"/>
<reference evidence="1 2" key="1">
    <citation type="submission" date="2019-10" db="EMBL/GenBank/DDBJ databases">
        <title>Rubrobacter sp nov SCSIO 52915 isolated from a deep-sea sediment in the South China Sea.</title>
        <authorList>
            <person name="Chen R.W."/>
        </authorList>
    </citation>
    <scope>NUCLEOTIDE SEQUENCE [LARGE SCALE GENOMIC DNA]</scope>
    <source>
        <strain evidence="1 2">SCSIO 52915</strain>
    </source>
</reference>
<accession>A0A6G8PZK5</accession>
<keyword evidence="2" id="KW-1185">Reference proteome</keyword>
<dbReference type="EMBL" id="CP045121">
    <property type="protein sequence ID" value="QIN79636.1"/>
    <property type="molecule type" value="Genomic_DNA"/>
</dbReference>
<sequence>MRPPLGPAHDRLLQAAVLGPEVHEDFTTSGPPVFVEMVWLASRDRVEVRAYDANKGPGELPFYSEDAERVVDAAFLWAKAVGSAPRWERPS</sequence>